<feature type="domain" description="GFO/IDH/MocA-like oxidoreductase" evidence="12">
    <location>
        <begin position="51"/>
        <end position="165"/>
    </location>
</feature>
<keyword evidence="14" id="KW-1185">Reference proteome</keyword>
<sequence>MKLLLESGKHVLCEKPLTMNRRDTEEICKIAREKKLFLMEALWSRYLPAHLQMEEAIKSGLIGEPRYVHSTMGGPIRGLERVFRKELGGSVLLDIGCYCTSLALQVFGAETPLKVSAYGELGTEGVDQHVAVVMEFNGGRLATFAVSGLVKMPCKAEIVGTKGTITLHPPFHAATCIEMLSRKVDAPFPRVSSPLNFVNSTGMRYEAEEVRRSLREETCQ</sequence>
<dbReference type="GO" id="GO:0000166">
    <property type="term" value="F:nucleotide binding"/>
    <property type="evidence" value="ECO:0007669"/>
    <property type="project" value="InterPro"/>
</dbReference>
<dbReference type="OMA" id="KMIQAPF"/>
<dbReference type="Gene3D" id="3.30.360.10">
    <property type="entry name" value="Dihydrodipicolinate Reductase, domain 2"/>
    <property type="match status" value="1"/>
</dbReference>
<comment type="similarity">
    <text evidence="1">Belongs to the Gfo/Idh/MocA family.</text>
</comment>
<reference evidence="13 14" key="1">
    <citation type="journal article" date="2020" name="Cell">
        <title>Large-Scale Comparative Analyses of Tick Genomes Elucidate Their Genetic Diversity and Vector Capacities.</title>
        <authorList>
            <consortium name="Tick Genome and Microbiome Consortium (TIGMIC)"/>
            <person name="Jia N."/>
            <person name="Wang J."/>
            <person name="Shi W."/>
            <person name="Du L."/>
            <person name="Sun Y."/>
            <person name="Zhan W."/>
            <person name="Jiang J.F."/>
            <person name="Wang Q."/>
            <person name="Zhang B."/>
            <person name="Ji P."/>
            <person name="Bell-Sakyi L."/>
            <person name="Cui X.M."/>
            <person name="Yuan T.T."/>
            <person name="Jiang B.G."/>
            <person name="Yang W.F."/>
            <person name="Lam T.T."/>
            <person name="Chang Q.C."/>
            <person name="Ding S.J."/>
            <person name="Wang X.J."/>
            <person name="Zhu J.G."/>
            <person name="Ruan X.D."/>
            <person name="Zhao L."/>
            <person name="Wei J.T."/>
            <person name="Ye R.Z."/>
            <person name="Que T.C."/>
            <person name="Du C.H."/>
            <person name="Zhou Y.H."/>
            <person name="Cheng J.X."/>
            <person name="Dai P.F."/>
            <person name="Guo W.B."/>
            <person name="Han X.H."/>
            <person name="Huang E.J."/>
            <person name="Li L.F."/>
            <person name="Wei W."/>
            <person name="Gao Y.C."/>
            <person name="Liu J.Z."/>
            <person name="Shao H.Z."/>
            <person name="Wang X."/>
            <person name="Wang C.C."/>
            <person name="Yang T.C."/>
            <person name="Huo Q.B."/>
            <person name="Li W."/>
            <person name="Chen H.Y."/>
            <person name="Chen S.E."/>
            <person name="Zhou L.G."/>
            <person name="Ni X.B."/>
            <person name="Tian J.H."/>
            <person name="Sheng Y."/>
            <person name="Liu T."/>
            <person name="Pan Y.S."/>
            <person name="Xia L.Y."/>
            <person name="Li J."/>
            <person name="Zhao F."/>
            <person name="Cao W.C."/>
        </authorList>
    </citation>
    <scope>NUCLEOTIDE SEQUENCE [LARGE SCALE GENOMIC DNA]</scope>
    <source>
        <strain evidence="13">HaeL-2018</strain>
    </source>
</reference>
<evidence type="ECO:0000259" key="11">
    <source>
        <dbReference type="Pfam" id="PF01408"/>
    </source>
</evidence>
<evidence type="ECO:0000259" key="12">
    <source>
        <dbReference type="Pfam" id="PF22725"/>
    </source>
</evidence>
<feature type="domain" description="Gfo/Idh/MocA-like oxidoreductase N-terminal" evidence="11">
    <location>
        <begin position="3"/>
        <end position="39"/>
    </location>
</feature>
<protein>
    <recommendedName>
        <fullName evidence="5">Trans-1,2-dihydrobenzene-1,2-diol dehydrogenase</fullName>
        <ecNumber evidence="4">1.1.1.179</ecNumber>
        <ecNumber evidence="3">1.3.1.20</ecNumber>
    </recommendedName>
    <alternativeName>
        <fullName evidence="8">D-xylose 1-dehydrogenase</fullName>
    </alternativeName>
    <alternativeName>
        <fullName evidence="7">D-xylose-NADP dehydrogenase</fullName>
    </alternativeName>
    <alternativeName>
        <fullName evidence="6">Dimeric dihydrodiol dehydrogenase</fullName>
    </alternativeName>
</protein>
<name>A0A9J6FXC0_HAELO</name>
<dbReference type="AlphaFoldDB" id="A0A9J6FXC0"/>
<accession>A0A9J6FXC0</accession>
<evidence type="ECO:0000313" key="14">
    <source>
        <dbReference type="Proteomes" id="UP000821853"/>
    </source>
</evidence>
<proteinExistence type="inferred from homology"/>
<comment type="catalytic activity">
    <reaction evidence="9">
        <text>(1R,2R)-1,2-dihydrobenzene-1,2-diol + NADP(+) = catechol + NADPH + H(+)</text>
        <dbReference type="Rhea" id="RHEA:16729"/>
        <dbReference type="ChEBI" id="CHEBI:10702"/>
        <dbReference type="ChEBI" id="CHEBI:15378"/>
        <dbReference type="ChEBI" id="CHEBI:18135"/>
        <dbReference type="ChEBI" id="CHEBI:57783"/>
        <dbReference type="ChEBI" id="CHEBI:58349"/>
        <dbReference type="EC" id="1.3.1.20"/>
    </reaction>
</comment>
<dbReference type="Proteomes" id="UP000821853">
    <property type="component" value="Chromosome 2"/>
</dbReference>
<dbReference type="PANTHER" id="PTHR22604:SF105">
    <property type="entry name" value="TRANS-1,2-DIHYDROBENZENE-1,2-DIOL DEHYDROGENASE"/>
    <property type="match status" value="1"/>
</dbReference>
<dbReference type="GO" id="GO:0047115">
    <property type="term" value="F:trans-1,2-dihydrobenzene-1,2-diol dehydrogenase activity"/>
    <property type="evidence" value="ECO:0007669"/>
    <property type="project" value="UniProtKB-EC"/>
</dbReference>
<evidence type="ECO:0000256" key="4">
    <source>
        <dbReference type="ARBA" id="ARBA00038984"/>
    </source>
</evidence>
<organism evidence="13 14">
    <name type="scientific">Haemaphysalis longicornis</name>
    <name type="common">Bush tick</name>
    <dbReference type="NCBI Taxonomy" id="44386"/>
    <lineage>
        <taxon>Eukaryota</taxon>
        <taxon>Metazoa</taxon>
        <taxon>Ecdysozoa</taxon>
        <taxon>Arthropoda</taxon>
        <taxon>Chelicerata</taxon>
        <taxon>Arachnida</taxon>
        <taxon>Acari</taxon>
        <taxon>Parasitiformes</taxon>
        <taxon>Ixodida</taxon>
        <taxon>Ixodoidea</taxon>
        <taxon>Ixodidae</taxon>
        <taxon>Haemaphysalinae</taxon>
        <taxon>Haemaphysalis</taxon>
    </lineage>
</organism>
<gene>
    <name evidence="13" type="ORF">HPB48_009831</name>
</gene>
<dbReference type="Pfam" id="PF22725">
    <property type="entry name" value="GFO_IDH_MocA_C3"/>
    <property type="match status" value="1"/>
</dbReference>
<comment type="catalytic activity">
    <reaction evidence="10">
        <text>D-xylose + NADP(+) = D-xylono-1,5-lactone + NADPH + H(+)</text>
        <dbReference type="Rhea" id="RHEA:22000"/>
        <dbReference type="ChEBI" id="CHEBI:15378"/>
        <dbReference type="ChEBI" id="CHEBI:15867"/>
        <dbReference type="ChEBI" id="CHEBI:53455"/>
        <dbReference type="ChEBI" id="CHEBI:57783"/>
        <dbReference type="ChEBI" id="CHEBI:58349"/>
        <dbReference type="EC" id="1.1.1.179"/>
    </reaction>
</comment>
<dbReference type="EC" id="1.1.1.179" evidence="4"/>
<dbReference type="Gene3D" id="3.40.50.720">
    <property type="entry name" value="NAD(P)-binding Rossmann-like Domain"/>
    <property type="match status" value="1"/>
</dbReference>
<evidence type="ECO:0000256" key="2">
    <source>
        <dbReference type="ARBA" id="ARBA00023002"/>
    </source>
</evidence>
<evidence type="ECO:0000256" key="6">
    <source>
        <dbReference type="ARBA" id="ARBA00042926"/>
    </source>
</evidence>
<dbReference type="EC" id="1.3.1.20" evidence="3"/>
<dbReference type="Pfam" id="PF01408">
    <property type="entry name" value="GFO_IDH_MocA"/>
    <property type="match status" value="1"/>
</dbReference>
<evidence type="ECO:0000256" key="7">
    <source>
        <dbReference type="ARBA" id="ARBA00042988"/>
    </source>
</evidence>
<evidence type="ECO:0000256" key="9">
    <source>
        <dbReference type="ARBA" id="ARBA00047423"/>
    </source>
</evidence>
<dbReference type="InterPro" id="IPR000683">
    <property type="entry name" value="Gfo/Idh/MocA-like_OxRdtase_N"/>
</dbReference>
<evidence type="ECO:0000313" key="13">
    <source>
        <dbReference type="EMBL" id="KAH9367741.1"/>
    </source>
</evidence>
<dbReference type="SUPFAM" id="SSF55347">
    <property type="entry name" value="Glyceraldehyde-3-phosphate dehydrogenase-like, C-terminal domain"/>
    <property type="match status" value="1"/>
</dbReference>
<dbReference type="InterPro" id="IPR055170">
    <property type="entry name" value="GFO_IDH_MocA-like_dom"/>
</dbReference>
<dbReference type="SUPFAM" id="SSF51735">
    <property type="entry name" value="NAD(P)-binding Rossmann-fold domains"/>
    <property type="match status" value="1"/>
</dbReference>
<dbReference type="PANTHER" id="PTHR22604">
    <property type="entry name" value="OXIDOREDUCTASES"/>
    <property type="match status" value="1"/>
</dbReference>
<evidence type="ECO:0000256" key="1">
    <source>
        <dbReference type="ARBA" id="ARBA00010928"/>
    </source>
</evidence>
<comment type="caution">
    <text evidence="13">The sequence shown here is derived from an EMBL/GenBank/DDBJ whole genome shotgun (WGS) entry which is preliminary data.</text>
</comment>
<dbReference type="OrthoDB" id="2129491at2759"/>
<evidence type="ECO:0000256" key="5">
    <source>
        <dbReference type="ARBA" id="ARBA00040603"/>
    </source>
</evidence>
<evidence type="ECO:0000256" key="8">
    <source>
        <dbReference type="ARBA" id="ARBA00043025"/>
    </source>
</evidence>
<dbReference type="VEuPathDB" id="VectorBase:HLOH_048428"/>
<keyword evidence="2" id="KW-0560">Oxidoreductase</keyword>
<dbReference type="InterPro" id="IPR036291">
    <property type="entry name" value="NAD(P)-bd_dom_sf"/>
</dbReference>
<dbReference type="InterPro" id="IPR050984">
    <property type="entry name" value="Gfo/Idh/MocA_domain"/>
</dbReference>
<dbReference type="GO" id="GO:0047837">
    <property type="term" value="F:D-xylose 1-dehydrogenase (NADP+) activity"/>
    <property type="evidence" value="ECO:0007669"/>
    <property type="project" value="UniProtKB-EC"/>
</dbReference>
<evidence type="ECO:0000256" key="10">
    <source>
        <dbReference type="ARBA" id="ARBA00049233"/>
    </source>
</evidence>
<dbReference type="EMBL" id="JABSTR010000004">
    <property type="protein sequence ID" value="KAH9367741.1"/>
    <property type="molecule type" value="Genomic_DNA"/>
</dbReference>
<evidence type="ECO:0000256" key="3">
    <source>
        <dbReference type="ARBA" id="ARBA00038853"/>
    </source>
</evidence>